<dbReference type="RefSeq" id="WP_013424349.1">
    <property type="nucleotide sequence ID" value="NC_014666.1"/>
</dbReference>
<evidence type="ECO:0000313" key="4">
    <source>
        <dbReference type="EMBL" id="ADP81231.1"/>
    </source>
</evidence>
<comment type="similarity">
    <text evidence="1">Belongs to the short-chain dehydrogenases/reductases (SDR) family.</text>
</comment>
<dbReference type="HOGENOM" id="CLU_010194_1_0_11"/>
<dbReference type="Pfam" id="PF13561">
    <property type="entry name" value="adh_short_C2"/>
    <property type="match status" value="1"/>
</dbReference>
<dbReference type="InParanoid" id="E3IU38"/>
<dbReference type="EMBL" id="CP002299">
    <property type="protein sequence ID" value="ADP81231.1"/>
    <property type="molecule type" value="Genomic_DNA"/>
</dbReference>
<evidence type="ECO:0000256" key="2">
    <source>
        <dbReference type="ARBA" id="ARBA00023002"/>
    </source>
</evidence>
<dbReference type="PRINTS" id="PR00081">
    <property type="entry name" value="GDHRDH"/>
</dbReference>
<dbReference type="PANTHER" id="PTHR24321">
    <property type="entry name" value="DEHYDROGENASES, SHORT CHAIN"/>
    <property type="match status" value="1"/>
</dbReference>
<dbReference type="NCBIfam" id="TIGR03971">
    <property type="entry name" value="SDR_subfam_1"/>
    <property type="match status" value="1"/>
</dbReference>
<dbReference type="InterPro" id="IPR020904">
    <property type="entry name" value="Sc_DH/Rdtase_CS"/>
</dbReference>
<dbReference type="eggNOG" id="COG1028">
    <property type="taxonomic scope" value="Bacteria"/>
</dbReference>
<dbReference type="PROSITE" id="PS00061">
    <property type="entry name" value="ADH_SHORT"/>
    <property type="match status" value="1"/>
</dbReference>
<evidence type="ECO:0000256" key="3">
    <source>
        <dbReference type="ARBA" id="ARBA00023027"/>
    </source>
</evidence>
<dbReference type="Gene3D" id="3.40.50.720">
    <property type="entry name" value="NAD(P)-binding Rossmann-like Domain"/>
    <property type="match status" value="1"/>
</dbReference>
<keyword evidence="3" id="KW-0520">NAD</keyword>
<gene>
    <name evidence="4" type="ordered locus">FraEuI1c_3218</name>
</gene>
<proteinExistence type="inferred from homology"/>
<name>E3IU38_PSEI1</name>
<dbReference type="InterPro" id="IPR023985">
    <property type="entry name" value="SDR_subfam_1"/>
</dbReference>
<dbReference type="InterPro" id="IPR002347">
    <property type="entry name" value="SDR_fam"/>
</dbReference>
<sequence>MAQADRFDGRVAFITGAARGIGRAAAVRFAREGADIIALDVCADLATTSYPGSTREDLETTRQLVEKHGRRAVTCVADVRDFAGVKAALDDGVAQLGRLDVVIANAGMTTVAPTWEISLEDWSETIAVNLTGAFHTVKAAVPILIAQGWGGSIVFTSSVAGLRGLPLIGGYTAAKHGVTGLAKSLANELGTHRIRVNTVHPHGVDTGLKTELPSLLDGDHKLGAFFQGVLPDPALAPDDIAQAMAWLAADESRHITGIQLPVDLGRTNR</sequence>
<dbReference type="GO" id="GO:0016491">
    <property type="term" value="F:oxidoreductase activity"/>
    <property type="evidence" value="ECO:0007669"/>
    <property type="project" value="UniProtKB-KW"/>
</dbReference>
<dbReference type="PANTHER" id="PTHR24321:SF8">
    <property type="entry name" value="ESTRADIOL 17-BETA-DEHYDROGENASE 8-RELATED"/>
    <property type="match status" value="1"/>
</dbReference>
<dbReference type="SUPFAM" id="SSF51735">
    <property type="entry name" value="NAD(P)-binding Rossmann-fold domains"/>
    <property type="match status" value="1"/>
</dbReference>
<dbReference type="CDD" id="cd05233">
    <property type="entry name" value="SDR_c"/>
    <property type="match status" value="1"/>
</dbReference>
<dbReference type="InterPro" id="IPR036291">
    <property type="entry name" value="NAD(P)-bd_dom_sf"/>
</dbReference>
<accession>E3IU38</accession>
<dbReference type="NCBIfam" id="NF009467">
    <property type="entry name" value="PRK12826.1-3"/>
    <property type="match status" value="1"/>
</dbReference>
<dbReference type="STRING" id="298654.FraEuI1c_3218"/>
<evidence type="ECO:0000256" key="1">
    <source>
        <dbReference type="ARBA" id="ARBA00006484"/>
    </source>
</evidence>
<evidence type="ECO:0000313" key="5">
    <source>
        <dbReference type="Proteomes" id="UP000002484"/>
    </source>
</evidence>
<dbReference type="KEGG" id="fri:FraEuI1c_3218"/>
<keyword evidence="2" id="KW-0560">Oxidoreductase</keyword>
<dbReference type="AlphaFoldDB" id="E3IU38"/>
<dbReference type="FunFam" id="3.40.50.720:FF:000084">
    <property type="entry name" value="Short-chain dehydrogenase reductase"/>
    <property type="match status" value="1"/>
</dbReference>
<dbReference type="OrthoDB" id="5173603at2"/>
<organism evidence="4 5">
    <name type="scientific">Pseudofrankia inefficax (strain DSM 45817 / CECT 9037 / DDB 130130 / EuI1c)</name>
    <name type="common">Frankia inefficax</name>
    <dbReference type="NCBI Taxonomy" id="298654"/>
    <lineage>
        <taxon>Bacteria</taxon>
        <taxon>Bacillati</taxon>
        <taxon>Actinomycetota</taxon>
        <taxon>Actinomycetes</taxon>
        <taxon>Frankiales</taxon>
        <taxon>Frankiaceae</taxon>
        <taxon>Pseudofrankia</taxon>
    </lineage>
</organism>
<dbReference type="PRINTS" id="PR00080">
    <property type="entry name" value="SDRFAMILY"/>
</dbReference>
<reference evidence="4 5" key="1">
    <citation type="submission" date="2010-10" db="EMBL/GenBank/DDBJ databases">
        <title>Complete sequence of Frankia sp. EuI1c.</title>
        <authorList>
            <consortium name="US DOE Joint Genome Institute"/>
            <person name="Lucas S."/>
            <person name="Copeland A."/>
            <person name="Lapidus A."/>
            <person name="Cheng J.-F."/>
            <person name="Bruce D."/>
            <person name="Goodwin L."/>
            <person name="Pitluck S."/>
            <person name="Chertkov O."/>
            <person name="Detter J.C."/>
            <person name="Han C."/>
            <person name="Tapia R."/>
            <person name="Land M."/>
            <person name="Hauser L."/>
            <person name="Jeffries C."/>
            <person name="Kyrpides N."/>
            <person name="Ivanova N."/>
            <person name="Mikhailova N."/>
            <person name="Beauchemin N."/>
            <person name="Sen A."/>
            <person name="Sur S.A."/>
            <person name="Gtari M."/>
            <person name="Wall L."/>
            <person name="Tisa L."/>
            <person name="Woyke T."/>
        </authorList>
    </citation>
    <scope>NUCLEOTIDE SEQUENCE [LARGE SCALE GENOMIC DNA]</scope>
    <source>
        <strain evidence="5">DSM 45817 / CECT 9037 / EuI1c</strain>
    </source>
</reference>
<protein>
    <submittedName>
        <fullName evidence="4">Short-chain dehydrogenase/reductase SDR</fullName>
    </submittedName>
</protein>
<dbReference type="Proteomes" id="UP000002484">
    <property type="component" value="Chromosome"/>
</dbReference>
<keyword evidence="5" id="KW-1185">Reference proteome</keyword>